<dbReference type="Proteomes" id="UP000037432">
    <property type="component" value="Unassembled WGS sequence"/>
</dbReference>
<comment type="caution">
    <text evidence="1">The sequence shown here is derived from an EMBL/GenBank/DDBJ whole genome shotgun (WGS) entry which is preliminary data.</text>
</comment>
<evidence type="ECO:0000313" key="1">
    <source>
        <dbReference type="EMBL" id="KMS72419.1"/>
    </source>
</evidence>
<name>A0A0J7Z9D3_STRVR</name>
<sequence length="68" mass="7596">MSDQQFHQRVESCAVIADPQLGQLGTVPIHQSYVVVSFRPVDAAEDRARCLYLRANVGFHFQAEHAAL</sequence>
<accession>A0A0J7Z9D3</accession>
<evidence type="ECO:0000313" key="2">
    <source>
        <dbReference type="Proteomes" id="UP000037432"/>
    </source>
</evidence>
<reference evidence="1 2" key="1">
    <citation type="submission" date="2015-06" db="EMBL/GenBank/DDBJ databases">
        <authorList>
            <person name="Ju K.-S."/>
            <person name="Doroghazi J.R."/>
            <person name="Metcalf W.W."/>
        </authorList>
    </citation>
    <scope>NUCLEOTIDE SEQUENCE [LARGE SCALE GENOMIC DNA]</scope>
    <source>
        <strain evidence="1 2">NRRL 3414</strain>
    </source>
</reference>
<protein>
    <submittedName>
        <fullName evidence="1">Uncharacterized protein</fullName>
    </submittedName>
</protein>
<gene>
    <name evidence="1" type="ORF">ACM01_22985</name>
</gene>
<dbReference type="EMBL" id="LFNT01000027">
    <property type="protein sequence ID" value="KMS72419.1"/>
    <property type="molecule type" value="Genomic_DNA"/>
</dbReference>
<organism evidence="1 2">
    <name type="scientific">Streptomyces viridochromogenes</name>
    <dbReference type="NCBI Taxonomy" id="1938"/>
    <lineage>
        <taxon>Bacteria</taxon>
        <taxon>Bacillati</taxon>
        <taxon>Actinomycetota</taxon>
        <taxon>Actinomycetes</taxon>
        <taxon>Kitasatosporales</taxon>
        <taxon>Streptomycetaceae</taxon>
        <taxon>Streptomyces</taxon>
    </lineage>
</organism>
<dbReference type="AlphaFoldDB" id="A0A0J7Z9D3"/>
<proteinExistence type="predicted"/>